<evidence type="ECO:0000313" key="10">
    <source>
        <dbReference type="Proteomes" id="UP000037237"/>
    </source>
</evidence>
<keyword evidence="4 8" id="KW-1133">Transmembrane helix</keyword>
<evidence type="ECO:0000256" key="3">
    <source>
        <dbReference type="ARBA" id="ARBA00022692"/>
    </source>
</evidence>
<dbReference type="InterPro" id="IPR022929">
    <property type="entry name" value="Put_MntP"/>
</dbReference>
<comment type="caution">
    <text evidence="9">The sequence shown here is derived from an EMBL/GenBank/DDBJ whole genome shotgun (WGS) entry which is preliminary data.</text>
</comment>
<comment type="subcellular location">
    <subcellularLocation>
        <location evidence="8">Cell membrane</location>
        <topology evidence="8">Multi-pass membrane protein</topology>
    </subcellularLocation>
</comment>
<dbReference type="GO" id="GO:0005886">
    <property type="term" value="C:plasma membrane"/>
    <property type="evidence" value="ECO:0007669"/>
    <property type="project" value="UniProtKB-SubCell"/>
</dbReference>
<dbReference type="PATRIC" id="fig|1685124.3.peg.364"/>
<accession>A0A0M0BY05</accession>
<name>A0A0M0BY05_9ARCH</name>
<feature type="transmembrane region" description="Helical" evidence="8">
    <location>
        <begin position="162"/>
        <end position="179"/>
    </location>
</feature>
<organism evidence="9 10">
    <name type="scientific">miscellaneous Crenarchaeota group-1 archaeon SG8-32-1</name>
    <dbReference type="NCBI Taxonomy" id="1685124"/>
    <lineage>
        <taxon>Archaea</taxon>
        <taxon>Candidatus Bathyarchaeota</taxon>
        <taxon>MCG-1</taxon>
    </lineage>
</organism>
<evidence type="ECO:0000256" key="8">
    <source>
        <dbReference type="HAMAP-Rule" id="MF_01521"/>
    </source>
</evidence>
<keyword evidence="7 8" id="KW-0464">Manganese</keyword>
<dbReference type="InterPro" id="IPR003810">
    <property type="entry name" value="Mntp/YtaF"/>
</dbReference>
<keyword evidence="1 8" id="KW-0813">Transport</keyword>
<evidence type="ECO:0000256" key="1">
    <source>
        <dbReference type="ARBA" id="ARBA00022448"/>
    </source>
</evidence>
<dbReference type="PANTHER" id="PTHR35529:SF1">
    <property type="entry name" value="MANGANESE EFFLUX PUMP MNTP-RELATED"/>
    <property type="match status" value="1"/>
</dbReference>
<comment type="similarity">
    <text evidence="8">Belongs to the MntP (TC 9.B.29) family.</text>
</comment>
<dbReference type="AlphaFoldDB" id="A0A0M0BY05"/>
<feature type="transmembrane region" description="Helical" evidence="8">
    <location>
        <begin position="97"/>
        <end position="123"/>
    </location>
</feature>
<feature type="transmembrane region" description="Helical" evidence="8">
    <location>
        <begin position="38"/>
        <end position="57"/>
    </location>
</feature>
<reference evidence="9 10" key="1">
    <citation type="submission" date="2015-06" db="EMBL/GenBank/DDBJ databases">
        <title>New insights into the roles of widespread benthic archaea in carbon and nitrogen cycling.</title>
        <authorList>
            <person name="Lazar C.S."/>
            <person name="Baker B.J."/>
            <person name="Seitz K.W."/>
            <person name="Hyde A.S."/>
            <person name="Dick G.J."/>
            <person name="Hinrichs K.-U."/>
            <person name="Teske A.P."/>
        </authorList>
    </citation>
    <scope>NUCLEOTIDE SEQUENCE [LARGE SCALE GENOMIC DNA]</scope>
    <source>
        <strain evidence="9">SG8-32-1</strain>
    </source>
</reference>
<dbReference type="GO" id="GO:0005384">
    <property type="term" value="F:manganese ion transmembrane transporter activity"/>
    <property type="evidence" value="ECO:0007669"/>
    <property type="project" value="UniProtKB-UniRule"/>
</dbReference>
<keyword evidence="5 8" id="KW-0406">Ion transport</keyword>
<feature type="transmembrane region" description="Helical" evidence="8">
    <location>
        <begin position="6"/>
        <end position="26"/>
    </location>
</feature>
<evidence type="ECO:0000313" key="9">
    <source>
        <dbReference type="EMBL" id="KON33026.1"/>
    </source>
</evidence>
<feature type="transmembrane region" description="Helical" evidence="8">
    <location>
        <begin position="63"/>
        <end position="85"/>
    </location>
</feature>
<feature type="transmembrane region" description="Helical" evidence="8">
    <location>
        <begin position="129"/>
        <end position="150"/>
    </location>
</feature>
<keyword evidence="6 8" id="KW-0472">Membrane</keyword>
<dbReference type="Pfam" id="PF02659">
    <property type="entry name" value="Mntp"/>
    <property type="match status" value="1"/>
</dbReference>
<evidence type="ECO:0000256" key="4">
    <source>
        <dbReference type="ARBA" id="ARBA00022989"/>
    </source>
</evidence>
<dbReference type="HAMAP" id="MF_01521">
    <property type="entry name" value="MntP_pump"/>
    <property type="match status" value="1"/>
</dbReference>
<dbReference type="PANTHER" id="PTHR35529">
    <property type="entry name" value="MANGANESE EFFLUX PUMP MNTP-RELATED"/>
    <property type="match status" value="1"/>
</dbReference>
<dbReference type="EMBL" id="LFWU01000044">
    <property type="protein sequence ID" value="KON33026.1"/>
    <property type="molecule type" value="Genomic_DNA"/>
</dbReference>
<comment type="function">
    <text evidence="8">Probably functions as a manganese efflux pump.</text>
</comment>
<evidence type="ECO:0000256" key="2">
    <source>
        <dbReference type="ARBA" id="ARBA00022475"/>
    </source>
</evidence>
<gene>
    <name evidence="8" type="primary">mntP</name>
    <name evidence="9" type="ORF">AC477_02120</name>
</gene>
<sequence length="184" mass="20149">MDITILFIALGLAMDSFSVSVANGLATKTFIISKALTIALFFGFFQAVMSIFGWLAGESIADYISAFDHWIAFILLTFIGIKMIYESITDKPNSLIGAYTIKVILILSIATSIDALAVGLSFSFLDISIFFPALIIGAVAFLMSFFGVYIGRRFGKILKNRIEILGGLILIIIGLKILFEHLMI</sequence>
<proteinExistence type="inferred from homology"/>
<evidence type="ECO:0000256" key="6">
    <source>
        <dbReference type="ARBA" id="ARBA00023136"/>
    </source>
</evidence>
<keyword evidence="2 8" id="KW-1003">Cell membrane</keyword>
<evidence type="ECO:0000256" key="7">
    <source>
        <dbReference type="ARBA" id="ARBA00023211"/>
    </source>
</evidence>
<keyword evidence="3 8" id="KW-0812">Transmembrane</keyword>
<evidence type="ECO:0000256" key="5">
    <source>
        <dbReference type="ARBA" id="ARBA00023065"/>
    </source>
</evidence>
<dbReference type="Proteomes" id="UP000037237">
    <property type="component" value="Unassembled WGS sequence"/>
</dbReference>
<protein>
    <recommendedName>
        <fullName evidence="8">Putative manganese efflux pump MntP</fullName>
    </recommendedName>
</protein>